<evidence type="ECO:0000259" key="2">
    <source>
        <dbReference type="Pfam" id="PF07859"/>
    </source>
</evidence>
<proteinExistence type="predicted"/>
<dbReference type="AlphaFoldDB" id="A0AA41Y8S4"/>
<dbReference type="PANTHER" id="PTHR48081:SF8">
    <property type="entry name" value="ALPHA_BETA HYDROLASE FOLD-3 DOMAIN-CONTAINING PROTEIN-RELATED"/>
    <property type="match status" value="1"/>
</dbReference>
<name>A0AA41Y8S4_9BACT</name>
<dbReference type="Proteomes" id="UP001163821">
    <property type="component" value="Unassembled WGS sequence"/>
</dbReference>
<accession>A0AA41Y8S4</accession>
<dbReference type="SUPFAM" id="SSF53474">
    <property type="entry name" value="alpha/beta-Hydrolases"/>
    <property type="match status" value="1"/>
</dbReference>
<dbReference type="InterPro" id="IPR013094">
    <property type="entry name" value="AB_hydrolase_3"/>
</dbReference>
<gene>
    <name evidence="3" type="ORF">N2K84_14625</name>
</gene>
<dbReference type="EMBL" id="JAPAAF010000026">
    <property type="protein sequence ID" value="MCW0483975.1"/>
    <property type="molecule type" value="Genomic_DNA"/>
</dbReference>
<sequence>MKLTQILFLLTFLGCGNLGIAQQNNLDEDYSSYLSEIRSFYAVQPPFPKITLTPESIKMARKLFDKPQSTVLTPTEKEIDGPYGTIGLRIFQPEMVDAVYLHIHGGGNLWGSSCSDDSINDVLARTCQVAVVSIEYHLAPEYPYPAQIEECSIAAKWLLENSKQLFGTEKILIGGGSAGAQNAAATMLYVRDTLNAASKVLGLCLHYGIYDLSKTPSHRLATNDTPGLNKLFLEEIMRVAYGQFSLARLQSPGFSPLYADLEGLPPTFFLCGTADAFIDDTNFMESRWRMAGNETYLALFPECAHGFNNLNLKIAEVANKLWFDWVVTVINKSE</sequence>
<evidence type="ECO:0000256" key="1">
    <source>
        <dbReference type="ARBA" id="ARBA00022801"/>
    </source>
</evidence>
<keyword evidence="1 3" id="KW-0378">Hydrolase</keyword>
<dbReference type="PROSITE" id="PS51257">
    <property type="entry name" value="PROKAR_LIPOPROTEIN"/>
    <property type="match status" value="1"/>
</dbReference>
<dbReference type="Gene3D" id="3.40.50.1820">
    <property type="entry name" value="alpha/beta hydrolase"/>
    <property type="match status" value="1"/>
</dbReference>
<organism evidence="3 4">
    <name type="scientific">Gaoshiqia sediminis</name>
    <dbReference type="NCBI Taxonomy" id="2986998"/>
    <lineage>
        <taxon>Bacteria</taxon>
        <taxon>Pseudomonadati</taxon>
        <taxon>Bacteroidota</taxon>
        <taxon>Bacteroidia</taxon>
        <taxon>Marinilabiliales</taxon>
        <taxon>Prolixibacteraceae</taxon>
        <taxon>Gaoshiqia</taxon>
    </lineage>
</organism>
<evidence type="ECO:0000313" key="3">
    <source>
        <dbReference type="EMBL" id="MCW0483975.1"/>
    </source>
</evidence>
<keyword evidence="4" id="KW-1185">Reference proteome</keyword>
<dbReference type="RefSeq" id="WP_282592567.1">
    <property type="nucleotide sequence ID" value="NZ_JAPAAF010000026.1"/>
</dbReference>
<protein>
    <submittedName>
        <fullName evidence="3">Alpha/beta hydrolase</fullName>
    </submittedName>
</protein>
<dbReference type="PANTHER" id="PTHR48081">
    <property type="entry name" value="AB HYDROLASE SUPERFAMILY PROTEIN C4A8.06C"/>
    <property type="match status" value="1"/>
</dbReference>
<comment type="caution">
    <text evidence="3">The sequence shown here is derived from an EMBL/GenBank/DDBJ whole genome shotgun (WGS) entry which is preliminary data.</text>
</comment>
<evidence type="ECO:0000313" key="4">
    <source>
        <dbReference type="Proteomes" id="UP001163821"/>
    </source>
</evidence>
<dbReference type="InterPro" id="IPR029058">
    <property type="entry name" value="AB_hydrolase_fold"/>
</dbReference>
<feature type="domain" description="Alpha/beta hydrolase fold-3" evidence="2">
    <location>
        <begin position="101"/>
        <end position="307"/>
    </location>
</feature>
<dbReference type="GO" id="GO:0016787">
    <property type="term" value="F:hydrolase activity"/>
    <property type="evidence" value="ECO:0007669"/>
    <property type="project" value="UniProtKB-KW"/>
</dbReference>
<reference evidence="3" key="1">
    <citation type="submission" date="2022-10" db="EMBL/GenBank/DDBJ databases">
        <title>Gaoshiqiia sediminis gen. nov., sp. nov., isolated from coastal sediment.</title>
        <authorList>
            <person name="Yu W.X."/>
            <person name="Mu D.S."/>
            <person name="Du J.Z."/>
            <person name="Liang Y.Q."/>
        </authorList>
    </citation>
    <scope>NUCLEOTIDE SEQUENCE</scope>
    <source>
        <strain evidence="3">A06</strain>
    </source>
</reference>
<dbReference type="InterPro" id="IPR050300">
    <property type="entry name" value="GDXG_lipolytic_enzyme"/>
</dbReference>
<dbReference type="Pfam" id="PF07859">
    <property type="entry name" value="Abhydrolase_3"/>
    <property type="match status" value="1"/>
</dbReference>